<dbReference type="Proteomes" id="UP000256645">
    <property type="component" value="Unassembled WGS sequence"/>
</dbReference>
<gene>
    <name evidence="3" type="ORF">BP6252_12425</name>
</gene>
<sequence length="270" mass="31626">MTPTLDYTQSPDLRTMEDTKSNSRSSISDEPTSNPAPTSLLRRDVELMESQDMLTFIQFAKLPAEIRCMIWRATFADQQRIYDLDNNFNVRVSNTVSKPVTLYVNQESRNETLKHYYLLYPHADTCCSPIYINPSIDIFTVSCFYLEKNNRVREDLMKTMVSRNPDIFRKVTFISFLDAVFRGGDVRSYFPTDWVSDRAWFFEYFTNLQEVQLNVSLHGVSLTAVKLQTGLEEFYALRKLTNSETTVPRVIMVPTELKSYTWYYDQRTPY</sequence>
<dbReference type="PANTHER" id="PTHR35910">
    <property type="entry name" value="2EXR DOMAIN-CONTAINING PROTEIN"/>
    <property type="match status" value="1"/>
</dbReference>
<evidence type="ECO:0000313" key="4">
    <source>
        <dbReference type="Proteomes" id="UP000256645"/>
    </source>
</evidence>
<feature type="compositionally biased region" description="Polar residues" evidence="1">
    <location>
        <begin position="1"/>
        <end position="12"/>
    </location>
</feature>
<reference evidence="3 4" key="1">
    <citation type="journal article" date="2018" name="IMA Fungus">
        <title>IMA Genome-F 9: Draft genome sequence of Annulohypoxylon stygium, Aspergillus mulundensis, Berkeleyomyces basicola (syn. Thielaviopsis basicola), Ceratocystis smalleyi, two Cercospora beticola strains, Coleophoma cylindrospora, Fusarium fracticaudum, Phialophora cf. hyalina, and Morchella septimelata.</title>
        <authorList>
            <person name="Wingfield B.D."/>
            <person name="Bills G.F."/>
            <person name="Dong Y."/>
            <person name="Huang W."/>
            <person name="Nel W.J."/>
            <person name="Swalarsk-Parry B.S."/>
            <person name="Vaghefi N."/>
            <person name="Wilken P.M."/>
            <person name="An Z."/>
            <person name="de Beer Z.W."/>
            <person name="De Vos L."/>
            <person name="Chen L."/>
            <person name="Duong T.A."/>
            <person name="Gao Y."/>
            <person name="Hammerbacher A."/>
            <person name="Kikkert J.R."/>
            <person name="Li Y."/>
            <person name="Li H."/>
            <person name="Li K."/>
            <person name="Li Q."/>
            <person name="Liu X."/>
            <person name="Ma X."/>
            <person name="Naidoo K."/>
            <person name="Pethybridge S.J."/>
            <person name="Sun J."/>
            <person name="Steenkamp E.T."/>
            <person name="van der Nest M.A."/>
            <person name="van Wyk S."/>
            <person name="Wingfield M.J."/>
            <person name="Xiong C."/>
            <person name="Yue Q."/>
            <person name="Zhang X."/>
        </authorList>
    </citation>
    <scope>NUCLEOTIDE SEQUENCE [LARGE SCALE GENOMIC DNA]</scope>
    <source>
        <strain evidence="3 4">BP6252</strain>
    </source>
</reference>
<evidence type="ECO:0000256" key="1">
    <source>
        <dbReference type="SAM" id="MobiDB-lite"/>
    </source>
</evidence>
<feature type="domain" description="2EXR" evidence="2">
    <location>
        <begin position="56"/>
        <end position="139"/>
    </location>
</feature>
<name>A0A3D8QGU3_9HELO</name>
<keyword evidence="4" id="KW-1185">Reference proteome</keyword>
<protein>
    <recommendedName>
        <fullName evidence="2">2EXR domain-containing protein</fullName>
    </recommendedName>
</protein>
<evidence type="ECO:0000259" key="2">
    <source>
        <dbReference type="Pfam" id="PF20150"/>
    </source>
</evidence>
<proteinExistence type="predicted"/>
<dbReference type="AlphaFoldDB" id="A0A3D8QGU3"/>
<feature type="region of interest" description="Disordered" evidence="1">
    <location>
        <begin position="1"/>
        <end position="38"/>
    </location>
</feature>
<dbReference type="OrthoDB" id="3530648at2759"/>
<organism evidence="3 4">
    <name type="scientific">Coleophoma cylindrospora</name>
    <dbReference type="NCBI Taxonomy" id="1849047"/>
    <lineage>
        <taxon>Eukaryota</taxon>
        <taxon>Fungi</taxon>
        <taxon>Dikarya</taxon>
        <taxon>Ascomycota</taxon>
        <taxon>Pezizomycotina</taxon>
        <taxon>Leotiomycetes</taxon>
        <taxon>Helotiales</taxon>
        <taxon>Dermateaceae</taxon>
        <taxon>Coleophoma</taxon>
    </lineage>
</organism>
<dbReference type="InterPro" id="IPR045518">
    <property type="entry name" value="2EXR"/>
</dbReference>
<dbReference type="PANTHER" id="PTHR35910:SF1">
    <property type="entry name" value="2EXR DOMAIN-CONTAINING PROTEIN"/>
    <property type="match status" value="1"/>
</dbReference>
<evidence type="ECO:0000313" key="3">
    <source>
        <dbReference type="EMBL" id="RDW61042.1"/>
    </source>
</evidence>
<accession>A0A3D8QGU3</accession>
<comment type="caution">
    <text evidence="3">The sequence shown here is derived from an EMBL/GenBank/DDBJ whole genome shotgun (WGS) entry which is preliminary data.</text>
</comment>
<dbReference type="Pfam" id="PF20150">
    <property type="entry name" value="2EXR"/>
    <property type="match status" value="1"/>
</dbReference>
<feature type="compositionally biased region" description="Polar residues" evidence="1">
    <location>
        <begin position="22"/>
        <end position="37"/>
    </location>
</feature>
<dbReference type="EMBL" id="PDLM01000015">
    <property type="protein sequence ID" value="RDW61042.1"/>
    <property type="molecule type" value="Genomic_DNA"/>
</dbReference>